<gene>
    <name evidence="10" type="ORF">CRM22_004890</name>
</gene>
<evidence type="ECO:0000259" key="9">
    <source>
        <dbReference type="SMART" id="SM00737"/>
    </source>
</evidence>
<evidence type="ECO:0000256" key="4">
    <source>
        <dbReference type="ARBA" id="ARBA00011245"/>
    </source>
</evidence>
<evidence type="ECO:0000256" key="2">
    <source>
        <dbReference type="ARBA" id="ARBA00004613"/>
    </source>
</evidence>
<comment type="function">
    <text evidence="1">Catalyzes the intermembrane transfer of phosphatidylglycerol and phosphatidylinositol.</text>
</comment>
<keyword evidence="7" id="KW-0732">Signal</keyword>
<proteinExistence type="inferred from homology"/>
<name>A0A4S2LU03_OPIFE</name>
<dbReference type="AlphaFoldDB" id="A0A4S2LU03"/>
<evidence type="ECO:0000256" key="6">
    <source>
        <dbReference type="ARBA" id="ARBA00022525"/>
    </source>
</evidence>
<accession>A0A4S2LU03</accession>
<comment type="caution">
    <text evidence="10">The sequence shown here is derived from an EMBL/GenBank/DDBJ whole genome shotgun (WGS) entry which is preliminary data.</text>
</comment>
<dbReference type="GO" id="GO:0015918">
    <property type="term" value="P:sterol transport"/>
    <property type="evidence" value="ECO:0007669"/>
    <property type="project" value="InterPro"/>
</dbReference>
<dbReference type="FunFam" id="2.60.40.770:FF:000001">
    <property type="entry name" value="NPC intracellular cholesterol transporter 2"/>
    <property type="match status" value="1"/>
</dbReference>
<dbReference type="Proteomes" id="UP000308267">
    <property type="component" value="Unassembled WGS sequence"/>
</dbReference>
<dbReference type="InterPro" id="IPR039670">
    <property type="entry name" value="NPC2-like"/>
</dbReference>
<comment type="subunit">
    <text evidence="4">Monomer.</text>
</comment>
<evidence type="ECO:0000313" key="10">
    <source>
        <dbReference type="EMBL" id="TGZ67301.1"/>
    </source>
</evidence>
<dbReference type="InterPro" id="IPR003172">
    <property type="entry name" value="ML_dom"/>
</dbReference>
<evidence type="ECO:0000256" key="3">
    <source>
        <dbReference type="ARBA" id="ARBA00006370"/>
    </source>
</evidence>
<dbReference type="SMART" id="SM00737">
    <property type="entry name" value="ML"/>
    <property type="match status" value="1"/>
</dbReference>
<sequence length="158" mass="17380">MGAGALHIIRNRRHELQGLCCVEVKVYPLFSAFAGSANAFALSVEITPCNSDPCVLVTGEPVTVDIMFTATEDIRGGSASMQVVNGNVIRWLPPPNKTLCECLNPSCPIEEGGTHVYRHTLEIIDNIPSHEPEIRLELLNEQKSVFFCIQFPVQINAF</sequence>
<dbReference type="InterPro" id="IPR014756">
    <property type="entry name" value="Ig_E-set"/>
</dbReference>
<comment type="subcellular location">
    <subcellularLocation>
        <location evidence="2">Secreted</location>
    </subcellularLocation>
</comment>
<reference evidence="10 11" key="1">
    <citation type="journal article" date="2019" name="BMC Genomics">
        <title>New insights from Opisthorchis felineus genome: update on genomics of the epidemiologically important liver flukes.</title>
        <authorList>
            <person name="Ershov N.I."/>
            <person name="Mordvinov V.A."/>
            <person name="Prokhortchouk E.B."/>
            <person name="Pakharukova M.Y."/>
            <person name="Gunbin K.V."/>
            <person name="Ustyantsev K."/>
            <person name="Genaev M.A."/>
            <person name="Blinov A.G."/>
            <person name="Mazur A."/>
            <person name="Boulygina E."/>
            <person name="Tsygankova S."/>
            <person name="Khrameeva E."/>
            <person name="Chekanov N."/>
            <person name="Fan G."/>
            <person name="Xiao A."/>
            <person name="Zhang H."/>
            <person name="Xu X."/>
            <person name="Yang H."/>
            <person name="Solovyev V."/>
            <person name="Lee S.M."/>
            <person name="Liu X."/>
            <person name="Afonnikov D.A."/>
            <person name="Skryabin K.G."/>
        </authorList>
    </citation>
    <scope>NUCLEOTIDE SEQUENCE [LARGE SCALE GENOMIC DNA]</scope>
    <source>
        <strain evidence="10">AK-0245</strain>
        <tissue evidence="10">Whole organism</tissue>
    </source>
</reference>
<dbReference type="SUPFAM" id="SSF81296">
    <property type="entry name" value="E set domains"/>
    <property type="match status" value="1"/>
</dbReference>
<dbReference type="Pfam" id="PF02221">
    <property type="entry name" value="E1_DerP2_DerF2"/>
    <property type="match status" value="1"/>
</dbReference>
<comment type="similarity">
    <text evidence="3">Belongs to the NPC2 family.</text>
</comment>
<dbReference type="EMBL" id="SJOL01006422">
    <property type="protein sequence ID" value="TGZ67301.1"/>
    <property type="molecule type" value="Genomic_DNA"/>
</dbReference>
<dbReference type="GO" id="GO:0032934">
    <property type="term" value="F:sterol binding"/>
    <property type="evidence" value="ECO:0007669"/>
    <property type="project" value="InterPro"/>
</dbReference>
<evidence type="ECO:0000256" key="1">
    <source>
        <dbReference type="ARBA" id="ARBA00002053"/>
    </source>
</evidence>
<evidence type="ECO:0000256" key="7">
    <source>
        <dbReference type="ARBA" id="ARBA00022729"/>
    </source>
</evidence>
<keyword evidence="5" id="KW-0813">Transport</keyword>
<keyword evidence="11" id="KW-1185">Reference proteome</keyword>
<keyword evidence="6" id="KW-0964">Secreted</keyword>
<feature type="domain" description="MD-2-related lipid-recognition" evidence="9">
    <location>
        <begin position="30"/>
        <end position="153"/>
    </location>
</feature>
<protein>
    <recommendedName>
        <fullName evidence="9">MD-2-related lipid-recognition domain-containing protein</fullName>
    </recommendedName>
</protein>
<evidence type="ECO:0000256" key="8">
    <source>
        <dbReference type="ARBA" id="ARBA00023055"/>
    </source>
</evidence>
<evidence type="ECO:0000313" key="11">
    <source>
        <dbReference type="Proteomes" id="UP000308267"/>
    </source>
</evidence>
<dbReference type="PANTHER" id="PTHR11306:SF0">
    <property type="entry name" value="PHOSPHATIDYLGLYCEROL_PHOSPHATIDYLINOSITOL TRANSFER PROTEIN"/>
    <property type="match status" value="1"/>
</dbReference>
<organism evidence="10 11">
    <name type="scientific">Opisthorchis felineus</name>
    <dbReference type="NCBI Taxonomy" id="147828"/>
    <lineage>
        <taxon>Eukaryota</taxon>
        <taxon>Metazoa</taxon>
        <taxon>Spiralia</taxon>
        <taxon>Lophotrochozoa</taxon>
        <taxon>Platyhelminthes</taxon>
        <taxon>Trematoda</taxon>
        <taxon>Digenea</taxon>
        <taxon>Opisthorchiida</taxon>
        <taxon>Opisthorchiata</taxon>
        <taxon>Opisthorchiidae</taxon>
        <taxon>Opisthorchis</taxon>
    </lineage>
</organism>
<dbReference type="GO" id="GO:0005576">
    <property type="term" value="C:extracellular region"/>
    <property type="evidence" value="ECO:0007669"/>
    <property type="project" value="UniProtKB-SubCell"/>
</dbReference>
<dbReference type="OrthoDB" id="6489092at2759"/>
<keyword evidence="8" id="KW-0445">Lipid transport</keyword>
<dbReference type="STRING" id="147828.A0A4S2LU03"/>
<evidence type="ECO:0000256" key="5">
    <source>
        <dbReference type="ARBA" id="ARBA00022448"/>
    </source>
</evidence>
<dbReference type="Gene3D" id="2.60.40.770">
    <property type="match status" value="1"/>
</dbReference>
<dbReference type="PANTHER" id="PTHR11306">
    <property type="entry name" value="NIEMANN PICK TYPE C2 PROTEIN NPC2-RELATED"/>
    <property type="match status" value="1"/>
</dbReference>